<dbReference type="KEGG" id="vg:2545886"/>
<evidence type="ECO:0000313" key="1">
    <source>
        <dbReference type="EMBL" id="AAQ64221.1"/>
    </source>
</evidence>
<protein>
    <submittedName>
        <fullName evidence="1">Uncharacterized protein</fullName>
    </submittedName>
</protein>
<dbReference type="OrthoDB" id="29260at10239"/>
<sequence length="93" mass="10662">MSMNFFQISMNLATDSSINPDEAWADKQLIVASSHEMARKLADAREKGRHGWHDPNVCSIDYLYELRDKALKDNDHVSVMNYTAMIAMRESVQ</sequence>
<dbReference type="RefSeq" id="NP_899398.1">
    <property type="nucleotide sequence ID" value="NC_005083.2"/>
</dbReference>
<evidence type="ECO:0000313" key="2">
    <source>
        <dbReference type="Proteomes" id="UP000001785"/>
    </source>
</evidence>
<dbReference type="Proteomes" id="UP000001785">
    <property type="component" value="Segment"/>
</dbReference>
<organismHost>
    <name type="scientific">Vibrio parahaemolyticus</name>
    <dbReference type="NCBI Taxonomy" id="670"/>
</organismHost>
<reference evidence="1 2" key="1">
    <citation type="journal article" date="2003" name="J. Bacteriol.">
        <title>Complete genome sequence of the broad-host-range vibriophage KVP40: comparative genomics of a T4-related bacteriophage.</title>
        <authorList>
            <person name="Miller E."/>
            <person name="Heidelberg J."/>
            <person name="Eisen J."/>
            <person name="Nelson W."/>
            <person name="Durkin A."/>
            <person name="Ciecko A."/>
            <person name="Feldblyum T."/>
            <person name="White O."/>
            <person name="Paulsen I."/>
            <person name="Nierman W."/>
            <person name="Lee J."/>
            <person name="Szczypinski B."/>
            <person name="Fraser C."/>
        </authorList>
    </citation>
    <scope>NUCLEOTIDE SEQUENCE</scope>
    <source>
        <strain evidence="2">Isolate Vibrio parahaemolyticus/Japan/Matsuzaki /1991</strain>
    </source>
</reference>
<dbReference type="EMBL" id="AY283928">
    <property type="protein sequence ID" value="AAQ64221.1"/>
    <property type="molecule type" value="Genomic_DNA"/>
</dbReference>
<name>Q6WI02_BPKVM</name>
<accession>Q6WI02</accession>
<proteinExistence type="predicted"/>
<organism evidence="1 2">
    <name type="scientific">Vibrio phage KVP40 (isolate Vibrio parahaemolyticus/Japan/Matsuzaki/1991)</name>
    <name type="common">KVP40</name>
    <name type="synonym">Bacteriophage KVP40</name>
    <dbReference type="NCBI Taxonomy" id="75320"/>
    <lineage>
        <taxon>Viruses</taxon>
        <taxon>Duplodnaviria</taxon>
        <taxon>Heunggongvirae</taxon>
        <taxon>Uroviricota</taxon>
        <taxon>Caudoviricetes</taxon>
        <taxon>Pantevenvirales</taxon>
        <taxon>Straboviridae</taxon>
        <taxon>Schizotequatrovirus</taxon>
        <taxon>Schizotequatrovirus KVP40</taxon>
    </lineage>
</organism>
<dbReference type="GeneID" id="2545886"/>
<keyword evidence="2" id="KW-1185">Reference proteome</keyword>
<gene>
    <name evidence="1" type="ORF">KVP40.0152</name>
</gene>